<organism evidence="3">
    <name type="scientific">Arsenophonus nasoniae</name>
    <name type="common">son-killer infecting Nasonia vitripennis</name>
    <dbReference type="NCBI Taxonomy" id="638"/>
    <lineage>
        <taxon>Bacteria</taxon>
        <taxon>Pseudomonadati</taxon>
        <taxon>Pseudomonadota</taxon>
        <taxon>Gammaproteobacteria</taxon>
        <taxon>Enterobacterales</taxon>
        <taxon>Morganellaceae</taxon>
        <taxon>Arsenophonus</taxon>
    </lineage>
</organism>
<reference evidence="3" key="1">
    <citation type="journal article" date="2010" name="Insect Mol. Biol.">
        <title>The draft genome sequence of Arsenophonus nasoniae, son-killer bacterium of Nasonia vitripennis, reveals genes associated with virulence and symbiosis.</title>
        <authorList>
            <person name="Wilkes T."/>
            <person name="Darby A.C."/>
            <person name="Choi J."/>
            <person name="Colborne J.K."/>
            <person name="Werren J.H."/>
            <person name="Hurst G.D.D."/>
        </authorList>
    </citation>
    <scope>NUCLEOTIDE SEQUENCE</scope>
</reference>
<comment type="function">
    <text evidence="1">Required for ubiquinone (coenzyme Q) biosynthesis. Binds hydrophobic ubiquinone biosynthetic intermediates via its SCP2 domain and is essential for the stability of the Ubi complex. May constitute a docking platform where Ubi enzymes assemble and access their SCP2-bound polyprenyl substrates.</text>
</comment>
<name>D2TWP5_9GAMM</name>
<evidence type="ECO:0000259" key="2">
    <source>
        <dbReference type="Pfam" id="PF02036"/>
    </source>
</evidence>
<dbReference type="GO" id="GO:0006744">
    <property type="term" value="P:ubiquinone biosynthetic process"/>
    <property type="evidence" value="ECO:0007669"/>
    <property type="project" value="UniProtKB-UniRule"/>
</dbReference>
<dbReference type="GO" id="GO:0005737">
    <property type="term" value="C:cytoplasm"/>
    <property type="evidence" value="ECO:0007669"/>
    <property type="project" value="UniProtKB-SubCell"/>
</dbReference>
<proteinExistence type="inferred from homology"/>
<dbReference type="HAMAP" id="MF_02215">
    <property type="entry name" value="UbiJ"/>
    <property type="match status" value="1"/>
</dbReference>
<evidence type="ECO:0000256" key="1">
    <source>
        <dbReference type="HAMAP-Rule" id="MF_02215"/>
    </source>
</evidence>
<dbReference type="SUPFAM" id="SSF55718">
    <property type="entry name" value="SCP-like"/>
    <property type="match status" value="1"/>
</dbReference>
<dbReference type="InterPro" id="IPR036527">
    <property type="entry name" value="SCP2_sterol-bd_dom_sf"/>
</dbReference>
<dbReference type="UniPathway" id="UPA00232"/>
<feature type="domain" description="SCP2" evidence="2">
    <location>
        <begin position="38"/>
        <end position="136"/>
    </location>
</feature>
<accession>D2TWP5</accession>
<dbReference type="AlphaFoldDB" id="D2TWP5"/>
<dbReference type="EMBL" id="FN545160">
    <property type="protein sequence ID" value="CBA71800.1"/>
    <property type="molecule type" value="Genomic_DNA"/>
</dbReference>
<dbReference type="Gene3D" id="3.30.1050.10">
    <property type="entry name" value="SCP2 sterol-binding domain"/>
    <property type="match status" value="1"/>
</dbReference>
<evidence type="ECO:0000313" key="3">
    <source>
        <dbReference type="EMBL" id="CBA71800.1"/>
    </source>
</evidence>
<dbReference type="InterPro" id="IPR038989">
    <property type="entry name" value="UbiJ"/>
</dbReference>
<keyword evidence="1" id="KW-0963">Cytoplasm</keyword>
<comment type="similarity">
    <text evidence="1">Belongs to the UbiJ family.</text>
</comment>
<sequence>MLPYIEGSNFKMATSSMKSDSTVPVLHAAAASLLQPMLNKFFYQEVALKSARVRLVGKVLEINLKELSQPLVLVFSEQRVDVVNQWPTPADCVIKTALATLVQLKDKQQLSTLIKDGRIVIEGDMQIVQHWSALLDAAQWDPAHYLAPYVGDVVAEGMSRWIKKSLIGINELLNQQKNHFKDVLVEEWRMSPNTLEVLSFADKVEKVAADIAKLEQRLAKLEEKYETGRN</sequence>
<comment type="subcellular location">
    <subcellularLocation>
        <location evidence="1">Cytoplasm</location>
    </subcellularLocation>
</comment>
<protein>
    <recommendedName>
        <fullName evidence="1">Ubiquinone biosynthesis accessory factor UbiJ</fullName>
    </recommendedName>
</protein>
<dbReference type="PANTHER" id="PTHR38693">
    <property type="entry name" value="UBIQUINONE BIOSYNTHESIS PROTEIN UBIJ"/>
    <property type="match status" value="1"/>
</dbReference>
<dbReference type="InterPro" id="IPR003033">
    <property type="entry name" value="SCP2_sterol-bd_dom"/>
</dbReference>
<keyword evidence="1" id="KW-0831">Ubiquinone biosynthesis</keyword>
<gene>
    <name evidence="1" type="primary">ubiJ</name>
    <name evidence="3" type="ORF">ARN_04860</name>
</gene>
<dbReference type="Pfam" id="PF02036">
    <property type="entry name" value="SCP2"/>
    <property type="match status" value="1"/>
</dbReference>
<comment type="pathway">
    <text evidence="1">Cofactor biosynthesis; ubiquinone biosynthesis.</text>
</comment>
<dbReference type="PANTHER" id="PTHR38693:SF1">
    <property type="entry name" value="UBIQUINONE BIOSYNTHESIS ACCESSORY FACTOR UBIJ"/>
    <property type="match status" value="1"/>
</dbReference>